<dbReference type="EMBL" id="GG662540">
    <property type="protein sequence ID" value="EAR82195.2"/>
    <property type="molecule type" value="Genomic_DNA"/>
</dbReference>
<dbReference type="GO" id="GO:0005509">
    <property type="term" value="F:calcium ion binding"/>
    <property type="evidence" value="ECO:0007669"/>
    <property type="project" value="InterPro"/>
</dbReference>
<dbReference type="GeneID" id="7841306"/>
<proteinExistence type="predicted"/>
<evidence type="ECO:0000313" key="1">
    <source>
        <dbReference type="EMBL" id="EAR82195.2"/>
    </source>
</evidence>
<gene>
    <name evidence="1" type="ORF">TTHERM_01265000</name>
</gene>
<accession>Q22A85</accession>
<dbReference type="GO" id="GO:0016020">
    <property type="term" value="C:membrane"/>
    <property type="evidence" value="ECO:0007669"/>
    <property type="project" value="InterPro"/>
</dbReference>
<dbReference type="InterPro" id="IPR013783">
    <property type="entry name" value="Ig-like_fold"/>
</dbReference>
<sequence>MIKQNKLYTFVTKKMKMNFYLEKVLIILITQLIGTLSQDTSLVVPIWYPSSPSYQINQQDFCSNANSATLLKCLYPPNQNCCLVYSDQCGISLICANLNDQTASLLNMKINILVQDMLIQANTQNIWIADSKYIYLYTISQQNFEINQKMRMDKDKNAGTTTKIQQFSFLSNRLFFNCQGGVFIYDISNTNQPQLVSVIKASQGAQLIEIAPQINQIFLVDGTYRILKITNKDDFTQSSQIPINTQDQCSFPFTFVSLSYLFNNKYLIVQSTNTIIAGADITQFLQTGKCSDLKFNQLYSNNSTYSIVFITPNQKYIFLNQASIYLNVIEMSYDPILAANIFQVIAINKYVNYFTLSFDLSFLVVSNQVTVDFFFKKSNPNYNSMYPSILNLPQIITYVDPKVSSTPVEPYDCQFTQTKAYLIYTKGSYGTYIIQEDQNSHFLQVSQSINPPPTPSETLRMSRAFNNDQNLLIGRGTIIYIYDISNLLNPVQLSMLNFGFSGIQFRRSYITKDMKYALLAGDTKGVFVVDISDLKNPFLVTTVYHNFTSSTRCYFIDMPTNEMYAVASYPQLGIIFYDFTDFKNPKIISYLINSSARQTVFFSNQNFLLIQDLQQGTMIVNVTDVLNPQKQSVIKNDAPTRYCVLVQNDLFAVCTSNYLGNLLLIDLRDINNPQIYQRYDFRNQKLSGYNVCLSSDKKTIYLGLQNSIVRISLYSNIQFETNLLLLQRGSTQLNQLLDIKKPFELGTQVKVTLQQVYPSRQAIIKGAKFYNNQNIQELPFWATFSTSDSSLTLSLTIQSISNSNIYLKGSNGINFYTFQFIFIINQSILNFDFINQSLNIDQNLSNQIFIDCILAGLLDNNNYFNGQSFDTINYHFQQKYIQSQIQFIFYVLSSKLLYYPIQISVYDSLKVSIEDINSIPYIDSVNNYIYIDLTVDKQQANFIPYTYSGVLTYLSDKNDWLKIEGDLNSVNLVIQKGIQLANFTQDISNINITMTFDDKVNKLITKTIQASFKHIIKLNSPILNNPQLSLQEDFEKKFSGGSINIEDTFSYTFSSSIFINEDNRKIQYQALMLHNGVYLPLTQQSWLLFQSEERTFIGTTKSSQYKQSVHLLINATDGFTYATAQLVLQIDSIPIQYLIILLFQIISPLLGIIGFWKYRSSFYNFVQRKSYCTTPIEIICGEEIIIQIPLLGNKLKTAQSLWNTYFKSLDKQAIIKEFNIEKQIYQPILENSNFKLQIQQQQDNSQMLNSQLLKQSEQFQSQKFSRSNSPFNIKKQFERNLRKYTQQSNIKQIGQNEDSNNQTETNRQLVSEKQQNFLSNQKKVKLHYFNNDNTLNFPQIIMEIREQYISNHKFPSEKIIKQLNNPLSMICRALTGLATISIASFLSDKIIQNSINYLKVYAKKKGFYESDWYKCYTTIQPQYSRVHIDQFPLIKIQESHLQNVLNSLLSETELQQEEINKFYQKYFPFLKENLTAIALGFTQDGQGIIPKIRGECLEIKSHKIQNIKTFRPFIKKRCFLNKTIFRSETLVDKELSKIQEIPSWILSIDLANNVILIKGKTQHKDIGQYVLNIYDDKHFVIKQIRVIVKAEINQECDSLKEKSPLLFSQQLLSPRLAQNVIKPQFLVSEYNAEEDFPLEASSSLNNRYFGASQSLKSKSNQLSDKHKNIL</sequence>
<dbReference type="Gene3D" id="2.60.40.10">
    <property type="entry name" value="Immunoglobulins"/>
    <property type="match status" value="1"/>
</dbReference>
<name>Q22A85_TETTS</name>
<dbReference type="SUPFAM" id="SSF69322">
    <property type="entry name" value="Tricorn protease domain 2"/>
    <property type="match status" value="1"/>
</dbReference>
<dbReference type="InterPro" id="IPR015919">
    <property type="entry name" value="Cadherin-like_sf"/>
</dbReference>
<dbReference type="RefSeq" id="XP_001029858.2">
    <property type="nucleotide sequence ID" value="XM_001029858.2"/>
</dbReference>
<evidence type="ECO:0000313" key="2">
    <source>
        <dbReference type="Proteomes" id="UP000009168"/>
    </source>
</evidence>
<reference evidence="2" key="1">
    <citation type="journal article" date="2006" name="PLoS Biol.">
        <title>Macronuclear genome sequence of the ciliate Tetrahymena thermophila, a model eukaryote.</title>
        <authorList>
            <person name="Eisen J.A."/>
            <person name="Coyne R.S."/>
            <person name="Wu M."/>
            <person name="Wu D."/>
            <person name="Thiagarajan M."/>
            <person name="Wortman J.R."/>
            <person name="Badger J.H."/>
            <person name="Ren Q."/>
            <person name="Amedeo P."/>
            <person name="Jones K.M."/>
            <person name="Tallon L.J."/>
            <person name="Delcher A.L."/>
            <person name="Salzberg S.L."/>
            <person name="Silva J.C."/>
            <person name="Haas B.J."/>
            <person name="Majoros W.H."/>
            <person name="Farzad M."/>
            <person name="Carlton J.M."/>
            <person name="Smith R.K. Jr."/>
            <person name="Garg J."/>
            <person name="Pearlman R.E."/>
            <person name="Karrer K.M."/>
            <person name="Sun L."/>
            <person name="Manning G."/>
            <person name="Elde N.C."/>
            <person name="Turkewitz A.P."/>
            <person name="Asai D.J."/>
            <person name="Wilkes D.E."/>
            <person name="Wang Y."/>
            <person name="Cai H."/>
            <person name="Collins K."/>
            <person name="Stewart B.A."/>
            <person name="Lee S.R."/>
            <person name="Wilamowska K."/>
            <person name="Weinberg Z."/>
            <person name="Ruzzo W.L."/>
            <person name="Wloga D."/>
            <person name="Gaertig J."/>
            <person name="Frankel J."/>
            <person name="Tsao C.-C."/>
            <person name="Gorovsky M.A."/>
            <person name="Keeling P.J."/>
            <person name="Waller R.F."/>
            <person name="Patron N.J."/>
            <person name="Cherry J.M."/>
            <person name="Stover N.A."/>
            <person name="Krieger C.J."/>
            <person name="del Toro C."/>
            <person name="Ryder H.F."/>
            <person name="Williamson S.C."/>
            <person name="Barbeau R.A."/>
            <person name="Hamilton E.P."/>
            <person name="Orias E."/>
        </authorList>
    </citation>
    <scope>NUCLEOTIDE SEQUENCE [LARGE SCALE GENOMIC DNA]</scope>
    <source>
        <strain evidence="2">SB210</strain>
    </source>
</reference>
<dbReference type="KEGG" id="tet:TTHERM_01265000"/>
<dbReference type="Proteomes" id="UP000009168">
    <property type="component" value="Unassembled WGS sequence"/>
</dbReference>
<dbReference type="SUPFAM" id="SSF49313">
    <property type="entry name" value="Cadherin-like"/>
    <property type="match status" value="1"/>
</dbReference>
<dbReference type="InParanoid" id="Q22A85"/>
<keyword evidence="2" id="KW-1185">Reference proteome</keyword>
<dbReference type="SUPFAM" id="SSF101908">
    <property type="entry name" value="Putative isomerase YbhE"/>
    <property type="match status" value="1"/>
</dbReference>
<dbReference type="HOGENOM" id="CLU_000949_1_0_1"/>
<protein>
    <submittedName>
        <fullName evidence="1">Uncharacterized protein</fullName>
    </submittedName>
</protein>
<organism evidence="1 2">
    <name type="scientific">Tetrahymena thermophila (strain SB210)</name>
    <dbReference type="NCBI Taxonomy" id="312017"/>
    <lineage>
        <taxon>Eukaryota</taxon>
        <taxon>Sar</taxon>
        <taxon>Alveolata</taxon>
        <taxon>Ciliophora</taxon>
        <taxon>Intramacronucleata</taxon>
        <taxon>Oligohymenophorea</taxon>
        <taxon>Hymenostomatida</taxon>
        <taxon>Tetrahymenina</taxon>
        <taxon>Tetrahymenidae</taxon>
        <taxon>Tetrahymena</taxon>
    </lineage>
</organism>